<evidence type="ECO:0000313" key="2">
    <source>
        <dbReference type="EMBL" id="OQD56822.1"/>
    </source>
</evidence>
<evidence type="ECO:0000256" key="1">
    <source>
        <dbReference type="SAM" id="MobiDB-lite"/>
    </source>
</evidence>
<feature type="region of interest" description="Disordered" evidence="1">
    <location>
        <begin position="53"/>
        <end position="76"/>
    </location>
</feature>
<reference evidence="2 3" key="2">
    <citation type="submission" date="2017-02" db="EMBL/GenBank/DDBJ databases">
        <title>Draft genome sequence of Streptomyces phaeoluteigriseus type strain DSM41896.</title>
        <authorList>
            <person name="Salih T.S."/>
            <person name="Algora Gallardo L."/>
            <person name="Melo Santos T."/>
            <person name="Filgueira Martinez S."/>
            <person name="Herron P.R."/>
        </authorList>
    </citation>
    <scope>NUCLEOTIDE SEQUENCE [LARGE SCALE GENOMIC DNA]</scope>
    <source>
        <strain evidence="2 3">DSM 41896</strain>
    </source>
</reference>
<dbReference type="AlphaFoldDB" id="A0A1V6MWR7"/>
<reference evidence="3" key="1">
    <citation type="submission" date="2016-11" db="EMBL/GenBank/DDBJ databases">
        <authorList>
            <person name="Schniete J.K."/>
            <person name="Salih T."/>
            <person name="Algora Gallardo L."/>
            <person name="Martinez Fernandez S."/>
            <person name="Herron P.R."/>
        </authorList>
    </citation>
    <scope>NUCLEOTIDE SEQUENCE [LARGE SCALE GENOMIC DNA]</scope>
    <source>
        <strain evidence="3">DSM 41896</strain>
    </source>
</reference>
<proteinExistence type="predicted"/>
<comment type="caution">
    <text evidence="2">The sequence shown here is derived from an EMBL/GenBank/DDBJ whole genome shotgun (WGS) entry which is preliminary data.</text>
</comment>
<organism evidence="2 3">
    <name type="scientific">Streptomyces phaeoluteigriseus</name>
    <dbReference type="NCBI Taxonomy" id="114686"/>
    <lineage>
        <taxon>Bacteria</taxon>
        <taxon>Bacillati</taxon>
        <taxon>Actinomycetota</taxon>
        <taxon>Actinomycetes</taxon>
        <taxon>Kitasatosporales</taxon>
        <taxon>Streptomycetaceae</taxon>
        <taxon>Streptomyces</taxon>
        <taxon>Streptomyces aurantiacus group</taxon>
    </lineage>
</organism>
<dbReference type="EMBL" id="MPOH02000008">
    <property type="protein sequence ID" value="OQD56822.1"/>
    <property type="molecule type" value="Genomic_DNA"/>
</dbReference>
<evidence type="ECO:0000313" key="3">
    <source>
        <dbReference type="Proteomes" id="UP000184286"/>
    </source>
</evidence>
<name>A0A1V6MWR7_9ACTN</name>
<gene>
    <name evidence="2" type="ORF">BM536_007655</name>
</gene>
<accession>A0A1V6MWR7</accession>
<dbReference type="Proteomes" id="UP000184286">
    <property type="component" value="Unassembled WGS sequence"/>
</dbReference>
<sequence>MMVAASRTRASGRGSRYIRTCTSEFPEVSAVDEVGDVGVAWVGRAAGEVRGAEHAVEARNRDGSGPTAAGRRRRESVRMQAAELFEQNIKPPEVQGVCG</sequence>
<protein>
    <submittedName>
        <fullName evidence="2">Uncharacterized protein</fullName>
    </submittedName>
</protein>
<feature type="compositionally biased region" description="Basic and acidic residues" evidence="1">
    <location>
        <begin position="53"/>
        <end position="62"/>
    </location>
</feature>